<comment type="caution">
    <text evidence="1">The sequence shown here is derived from an EMBL/GenBank/DDBJ whole genome shotgun (WGS) entry which is preliminary data.</text>
</comment>
<gene>
    <name evidence="1" type="ORF">T07_3286</name>
</gene>
<organism evidence="1 2">
    <name type="scientific">Trichinella nelsoni</name>
    <dbReference type="NCBI Taxonomy" id="6336"/>
    <lineage>
        <taxon>Eukaryota</taxon>
        <taxon>Metazoa</taxon>
        <taxon>Ecdysozoa</taxon>
        <taxon>Nematoda</taxon>
        <taxon>Enoplea</taxon>
        <taxon>Dorylaimia</taxon>
        <taxon>Trichinellida</taxon>
        <taxon>Trichinellidae</taxon>
        <taxon>Trichinella</taxon>
    </lineage>
</organism>
<proteinExistence type="predicted"/>
<accession>A0A0V0S504</accession>
<name>A0A0V0S504_9BILA</name>
<reference evidence="1 2" key="1">
    <citation type="submission" date="2015-01" db="EMBL/GenBank/DDBJ databases">
        <title>Evolution of Trichinella species and genotypes.</title>
        <authorList>
            <person name="Korhonen P.K."/>
            <person name="Edoardo P."/>
            <person name="Giuseppe L.R."/>
            <person name="Gasser R.B."/>
        </authorList>
    </citation>
    <scope>NUCLEOTIDE SEQUENCE [LARGE SCALE GENOMIC DNA]</scope>
    <source>
        <strain evidence="1">ISS37</strain>
    </source>
</reference>
<evidence type="ECO:0000313" key="2">
    <source>
        <dbReference type="Proteomes" id="UP000054630"/>
    </source>
</evidence>
<dbReference type="AlphaFoldDB" id="A0A0V0S504"/>
<keyword evidence="2" id="KW-1185">Reference proteome</keyword>
<dbReference type="EMBL" id="JYDL01000037">
    <property type="protein sequence ID" value="KRX21743.1"/>
    <property type="molecule type" value="Genomic_DNA"/>
</dbReference>
<evidence type="ECO:0000313" key="1">
    <source>
        <dbReference type="EMBL" id="KRX21743.1"/>
    </source>
</evidence>
<sequence>MSLRQSSKKCVPGRLKLKICESQLQACGVAVQPFCIHTIQYSYHMMTSPSIFMSLKNECYKYISKEGIH</sequence>
<protein>
    <submittedName>
        <fullName evidence="1">Uncharacterized protein</fullName>
    </submittedName>
</protein>
<dbReference type="Proteomes" id="UP000054630">
    <property type="component" value="Unassembled WGS sequence"/>
</dbReference>